<protein>
    <submittedName>
        <fullName evidence="2">Uncharacterized protein</fullName>
    </submittedName>
</protein>
<feature type="compositionally biased region" description="Basic residues" evidence="1">
    <location>
        <begin position="182"/>
        <end position="191"/>
    </location>
</feature>
<gene>
    <name evidence="2" type="ORF">MANT1106_LOCUS3706</name>
</gene>
<sequence>MALTGDCPACTSSVYAFVPATKPEVRHGSECHVCGRGLVFQADVARNDQSPWRRVATGRIYLVSRTDDYYDDGGDGGAAAVAAAGRATRRRWCVGPVAAEAPVTARSHSLAVREMHRASSVGLHPSTWVSVYPPSAMPNAAASSMKTGCASTAAEARTATPMGASPGGLPRAASVARTAGRTSRRQRRQGRRGMSVGWTLTTSAHAPGMCVRCTT</sequence>
<accession>A0A7S0S9Z5</accession>
<evidence type="ECO:0000256" key="1">
    <source>
        <dbReference type="SAM" id="MobiDB-lite"/>
    </source>
</evidence>
<evidence type="ECO:0000313" key="2">
    <source>
        <dbReference type="EMBL" id="CAD8701024.1"/>
    </source>
</evidence>
<organism evidence="2">
    <name type="scientific">Mantoniella antarctica</name>
    <dbReference type="NCBI Taxonomy" id="81844"/>
    <lineage>
        <taxon>Eukaryota</taxon>
        <taxon>Viridiplantae</taxon>
        <taxon>Chlorophyta</taxon>
        <taxon>Mamiellophyceae</taxon>
        <taxon>Mamiellales</taxon>
        <taxon>Mamiellaceae</taxon>
        <taxon>Mantoniella</taxon>
    </lineage>
</organism>
<feature type="region of interest" description="Disordered" evidence="1">
    <location>
        <begin position="152"/>
        <end position="198"/>
    </location>
</feature>
<dbReference type="EMBL" id="HBFC01006601">
    <property type="protein sequence ID" value="CAD8701024.1"/>
    <property type="molecule type" value="Transcribed_RNA"/>
</dbReference>
<dbReference type="AlphaFoldDB" id="A0A7S0S9Z5"/>
<proteinExistence type="predicted"/>
<reference evidence="2" key="1">
    <citation type="submission" date="2021-01" db="EMBL/GenBank/DDBJ databases">
        <authorList>
            <person name="Corre E."/>
            <person name="Pelletier E."/>
            <person name="Niang G."/>
            <person name="Scheremetjew M."/>
            <person name="Finn R."/>
            <person name="Kale V."/>
            <person name="Holt S."/>
            <person name="Cochrane G."/>
            <person name="Meng A."/>
            <person name="Brown T."/>
            <person name="Cohen L."/>
        </authorList>
    </citation>
    <scope>NUCLEOTIDE SEQUENCE</scope>
    <source>
        <strain evidence="2">SL-175</strain>
    </source>
</reference>
<name>A0A7S0S9Z5_9CHLO</name>